<evidence type="ECO:0000313" key="5">
    <source>
        <dbReference type="Proteomes" id="UP001230908"/>
    </source>
</evidence>
<evidence type="ECO:0000313" key="4">
    <source>
        <dbReference type="EMBL" id="MDQ7903361.1"/>
    </source>
</evidence>
<organism evidence="4 5">
    <name type="scientific">Phytohabitans maris</name>
    <dbReference type="NCBI Taxonomy" id="3071409"/>
    <lineage>
        <taxon>Bacteria</taxon>
        <taxon>Bacillati</taxon>
        <taxon>Actinomycetota</taxon>
        <taxon>Actinomycetes</taxon>
        <taxon>Micromonosporales</taxon>
        <taxon>Micromonosporaceae</taxon>
    </lineage>
</organism>
<evidence type="ECO:0000256" key="2">
    <source>
        <dbReference type="ARBA" id="ARBA00022679"/>
    </source>
</evidence>
<reference evidence="4 5" key="1">
    <citation type="submission" date="2023-08" db="EMBL/GenBank/DDBJ databases">
        <title>Phytohabitans sansha sp. nov., isolated from marine sediment.</title>
        <authorList>
            <person name="Zhao Y."/>
            <person name="Yi K."/>
        </authorList>
    </citation>
    <scope>NUCLEOTIDE SEQUENCE [LARGE SCALE GENOMIC DNA]</scope>
    <source>
        <strain evidence="4 5">ZYX-F-186</strain>
    </source>
</reference>
<proteinExistence type="predicted"/>
<protein>
    <submittedName>
        <fullName evidence="4">Methyltransferase</fullName>
    </submittedName>
</protein>
<dbReference type="InterPro" id="IPR046977">
    <property type="entry name" value="RsmC/RlmG"/>
</dbReference>
<dbReference type="InterPro" id="IPR007848">
    <property type="entry name" value="Small_mtfrase_dom"/>
</dbReference>
<sequence>MTGEHYFSAQPSVSERRRDVEFTAGGRKYGLVTAAGVFSADRLDPGTAVLLRKAPLPAAGAAGPFLDLGCGYGPIACVLAMSAPGATVYAVDVNERARALAAENAAHLGAGNLRVAAPEEVPAEVRFAEIWSNPPIRVGKAELHAMLDRWLPRLAPGGVAWLVVARHLGGDSLQKWLEEQGRRVERHASQKGYRVLKVG</sequence>
<dbReference type="Gene3D" id="3.40.50.150">
    <property type="entry name" value="Vaccinia Virus protein VP39"/>
    <property type="match status" value="1"/>
</dbReference>
<evidence type="ECO:0000256" key="1">
    <source>
        <dbReference type="ARBA" id="ARBA00022603"/>
    </source>
</evidence>
<dbReference type="Pfam" id="PF05175">
    <property type="entry name" value="MTS"/>
    <property type="match status" value="1"/>
</dbReference>
<accession>A0ABU0Z8H4</accession>
<dbReference type="EMBL" id="JAVHUY010000002">
    <property type="protein sequence ID" value="MDQ7903361.1"/>
    <property type="molecule type" value="Genomic_DNA"/>
</dbReference>
<gene>
    <name evidence="4" type="ORF">RB614_02360</name>
</gene>
<keyword evidence="2" id="KW-0808">Transferase</keyword>
<dbReference type="SUPFAM" id="SSF53335">
    <property type="entry name" value="S-adenosyl-L-methionine-dependent methyltransferases"/>
    <property type="match status" value="1"/>
</dbReference>
<dbReference type="Proteomes" id="UP001230908">
    <property type="component" value="Unassembled WGS sequence"/>
</dbReference>
<dbReference type="PANTHER" id="PTHR47816:SF4">
    <property type="entry name" value="RIBOSOMAL RNA SMALL SUBUNIT METHYLTRANSFERASE C"/>
    <property type="match status" value="1"/>
</dbReference>
<name>A0ABU0Z8H4_9ACTN</name>
<feature type="domain" description="Methyltransferase small" evidence="3">
    <location>
        <begin position="29"/>
        <end position="197"/>
    </location>
</feature>
<comment type="caution">
    <text evidence="4">The sequence shown here is derived from an EMBL/GenBank/DDBJ whole genome shotgun (WGS) entry which is preliminary data.</text>
</comment>
<keyword evidence="1 4" id="KW-0489">Methyltransferase</keyword>
<evidence type="ECO:0000259" key="3">
    <source>
        <dbReference type="Pfam" id="PF05175"/>
    </source>
</evidence>
<dbReference type="PANTHER" id="PTHR47816">
    <property type="entry name" value="RIBOSOMAL RNA SMALL SUBUNIT METHYLTRANSFERASE C"/>
    <property type="match status" value="1"/>
</dbReference>
<dbReference type="GO" id="GO:0032259">
    <property type="term" value="P:methylation"/>
    <property type="evidence" value="ECO:0007669"/>
    <property type="project" value="UniProtKB-KW"/>
</dbReference>
<dbReference type="RefSeq" id="WP_308710645.1">
    <property type="nucleotide sequence ID" value="NZ_JAVHUY010000002.1"/>
</dbReference>
<dbReference type="InterPro" id="IPR029063">
    <property type="entry name" value="SAM-dependent_MTases_sf"/>
</dbReference>
<keyword evidence="5" id="KW-1185">Reference proteome</keyword>
<dbReference type="GO" id="GO:0008168">
    <property type="term" value="F:methyltransferase activity"/>
    <property type="evidence" value="ECO:0007669"/>
    <property type="project" value="UniProtKB-KW"/>
</dbReference>
<dbReference type="CDD" id="cd02440">
    <property type="entry name" value="AdoMet_MTases"/>
    <property type="match status" value="1"/>
</dbReference>